<proteinExistence type="predicted"/>
<evidence type="ECO:0000256" key="2">
    <source>
        <dbReference type="SAM" id="SignalP"/>
    </source>
</evidence>
<feature type="region of interest" description="Disordered" evidence="1">
    <location>
        <begin position="225"/>
        <end position="259"/>
    </location>
</feature>
<protein>
    <submittedName>
        <fullName evidence="3">Uncharacterized protein</fullName>
    </submittedName>
</protein>
<evidence type="ECO:0000313" key="4">
    <source>
        <dbReference type="Proteomes" id="UP000037043"/>
    </source>
</evidence>
<dbReference type="EMBL" id="LHUR01000033">
    <property type="protein sequence ID" value="KOA18796.1"/>
    <property type="molecule type" value="Genomic_DNA"/>
</dbReference>
<feature type="signal peptide" evidence="2">
    <location>
        <begin position="1"/>
        <end position="25"/>
    </location>
</feature>
<dbReference type="PATRIC" id="fig|1121318.3.peg.2851"/>
<organism evidence="3 4">
    <name type="scientific">Clostridium homopropionicum DSM 5847</name>
    <dbReference type="NCBI Taxonomy" id="1121318"/>
    <lineage>
        <taxon>Bacteria</taxon>
        <taxon>Bacillati</taxon>
        <taxon>Bacillota</taxon>
        <taxon>Clostridia</taxon>
        <taxon>Eubacteriales</taxon>
        <taxon>Clostridiaceae</taxon>
        <taxon>Clostridium</taxon>
    </lineage>
</organism>
<name>A0A0L6Z754_9CLOT</name>
<gene>
    <name evidence="3" type="ORF">CLHOM_28440</name>
</gene>
<dbReference type="RefSeq" id="WP_052222321.1">
    <property type="nucleotide sequence ID" value="NZ_LHUR01000033.1"/>
</dbReference>
<keyword evidence="2" id="KW-0732">Signal</keyword>
<evidence type="ECO:0000313" key="3">
    <source>
        <dbReference type="EMBL" id="KOA18796.1"/>
    </source>
</evidence>
<reference evidence="4" key="1">
    <citation type="submission" date="2015-08" db="EMBL/GenBank/DDBJ databases">
        <title>Genome sequence of the strict anaerobe Clostridium homopropionicum LuHBu1 (DSM 5847T).</title>
        <authorList>
            <person name="Poehlein A."/>
            <person name="Beck M."/>
            <person name="Schiel-Bengelsdorf B."/>
            <person name="Bengelsdorf F.R."/>
            <person name="Daniel R."/>
            <person name="Duerre P."/>
        </authorList>
    </citation>
    <scope>NUCLEOTIDE SEQUENCE [LARGE SCALE GENOMIC DNA]</scope>
    <source>
        <strain evidence="4">DSM 5847</strain>
    </source>
</reference>
<evidence type="ECO:0000256" key="1">
    <source>
        <dbReference type="SAM" id="MobiDB-lite"/>
    </source>
</evidence>
<dbReference type="PROSITE" id="PS51257">
    <property type="entry name" value="PROKAR_LIPOPROTEIN"/>
    <property type="match status" value="1"/>
</dbReference>
<comment type="caution">
    <text evidence="3">The sequence shown here is derived from an EMBL/GenBank/DDBJ whole genome shotgun (WGS) entry which is preliminary data.</text>
</comment>
<feature type="chain" id="PRO_5038566251" evidence="2">
    <location>
        <begin position="26"/>
        <end position="370"/>
    </location>
</feature>
<sequence length="370" mass="41509">MRKYKFFLPAILLIIMLTACTQKKAENVREKDRFDIKVANNVVEKYLKYVSEENFTEASKLLTEKLKKSTNEVKANDLKIKGFRVEEMGESGGKGNFTVRVIKINASKPETQLLDYKFKVLKDGIDYKINEIKPANNKESFRESNQLRLRKEKEVETFLITDFDGLPKYAYSKDDSANMKSQLIPKTNYGMMTLNYSGDTIALTTTGDGVFLGILSFDDTMKTQGSQGGMKGGGGAGGGAEGSDQGAGAGNAGTKGNREKPIGKEMTICDIIQNGNIENLMFSKDEKLLAAQYTKGNARCIRVYTIGSGELINVKFEEEYPLNKVDVVFDRFEKEKMIYKVVPKSDQDKNNEFVGQWEMSTKNFKIKKAE</sequence>
<keyword evidence="4" id="KW-1185">Reference proteome</keyword>
<accession>A0A0L6Z754</accession>
<dbReference type="Proteomes" id="UP000037043">
    <property type="component" value="Unassembled WGS sequence"/>
</dbReference>
<dbReference type="AlphaFoldDB" id="A0A0L6Z754"/>
<feature type="compositionally biased region" description="Gly residues" evidence="1">
    <location>
        <begin position="226"/>
        <end position="253"/>
    </location>
</feature>
<dbReference type="STRING" id="36844.SAMN04488501_11621"/>